<dbReference type="GO" id="GO:0005765">
    <property type="term" value="C:lysosomal membrane"/>
    <property type="evidence" value="ECO:0007669"/>
    <property type="project" value="UniProtKB-SubCell"/>
</dbReference>
<dbReference type="OrthoDB" id="5599753at2759"/>
<comment type="similarity">
    <text evidence="4">Belongs to the CDIP1/LITAF family.</text>
</comment>
<dbReference type="PROSITE" id="PS51837">
    <property type="entry name" value="LITAF"/>
    <property type="match status" value="1"/>
</dbReference>
<keyword evidence="12" id="KW-1185">Reference proteome</keyword>
<evidence type="ECO:0000256" key="7">
    <source>
        <dbReference type="ARBA" id="ARBA00023136"/>
    </source>
</evidence>
<evidence type="ECO:0000256" key="6">
    <source>
        <dbReference type="ARBA" id="ARBA00022833"/>
    </source>
</evidence>
<keyword evidence="5" id="KW-0479">Metal-binding</keyword>
<dbReference type="PANTHER" id="PTHR23292:SF14">
    <property type="entry name" value="FI16615P1-RELATED"/>
    <property type="match status" value="1"/>
</dbReference>
<dbReference type="PANTHER" id="PTHR23292">
    <property type="entry name" value="LIPOPOLYSACCHARIDE-INDUCED TUMOR NECROSIS FACTOR-ALPHA FACTOR"/>
    <property type="match status" value="1"/>
</dbReference>
<comment type="subcellular location">
    <subcellularLocation>
        <location evidence="2">Endosome membrane</location>
        <topology evidence="2">Peripheral membrane protein</topology>
    </subcellularLocation>
    <subcellularLocation>
        <location evidence="1">Late endosome membrane</location>
    </subcellularLocation>
    <subcellularLocation>
        <location evidence="3">Lysosome membrane</location>
        <topology evidence="3">Peripheral membrane protein</topology>
        <orientation evidence="3">Cytoplasmic side</orientation>
    </subcellularLocation>
</comment>
<evidence type="ECO:0000256" key="8">
    <source>
        <dbReference type="SAM" id="MobiDB-lite"/>
    </source>
</evidence>
<evidence type="ECO:0000313" key="11">
    <source>
        <dbReference type="EMBL" id="KRT82972.1"/>
    </source>
</evidence>
<feature type="domain" description="LITAF" evidence="10">
    <location>
        <begin position="43"/>
        <end position="127"/>
    </location>
</feature>
<keyword evidence="9" id="KW-1133">Transmembrane helix</keyword>
<dbReference type="InterPro" id="IPR037519">
    <property type="entry name" value="LITAF_fam"/>
</dbReference>
<feature type="non-terminal residue" evidence="11">
    <location>
        <position position="1"/>
    </location>
</feature>
<dbReference type="AlphaFoldDB" id="A0A0T6B6I5"/>
<feature type="region of interest" description="Disordered" evidence="8">
    <location>
        <begin position="1"/>
        <end position="24"/>
    </location>
</feature>
<proteinExistence type="inferred from homology"/>
<keyword evidence="6" id="KW-0862">Zinc</keyword>
<keyword evidence="9" id="KW-0812">Transmembrane</keyword>
<dbReference type="Pfam" id="PF10601">
    <property type="entry name" value="zf-LITAF-like"/>
    <property type="match status" value="1"/>
</dbReference>
<dbReference type="GO" id="GO:0031902">
    <property type="term" value="C:late endosome membrane"/>
    <property type="evidence" value="ECO:0007669"/>
    <property type="project" value="UniProtKB-SubCell"/>
</dbReference>
<feature type="transmembrane region" description="Helical" evidence="9">
    <location>
        <begin position="85"/>
        <end position="104"/>
    </location>
</feature>
<evidence type="ECO:0000256" key="9">
    <source>
        <dbReference type="SAM" id="Phobius"/>
    </source>
</evidence>
<dbReference type="SMART" id="SM00714">
    <property type="entry name" value="LITAF"/>
    <property type="match status" value="1"/>
</dbReference>
<dbReference type="Proteomes" id="UP000051574">
    <property type="component" value="Unassembled WGS sequence"/>
</dbReference>
<dbReference type="EMBL" id="LJIG01009492">
    <property type="protein sequence ID" value="KRT82972.1"/>
    <property type="molecule type" value="Genomic_DNA"/>
</dbReference>
<sequence length="127" mass="13790">VKFFAKMEKSQYPPPYPQQTYPPPPPPATTVVIGNIPTISGTSAAAVVLGAPQQFGPRSQAATCPHCRSEILTRVEAETTTRTHIMAILLCAFLCLPCMCLPYCMDSCKSKNHYCPNCSAYLGTHVN</sequence>
<evidence type="ECO:0000313" key="12">
    <source>
        <dbReference type="Proteomes" id="UP000051574"/>
    </source>
</evidence>
<comment type="caution">
    <text evidence="11">The sequence shown here is derived from an EMBL/GenBank/DDBJ whole genome shotgun (WGS) entry which is preliminary data.</text>
</comment>
<accession>A0A0T6B6I5</accession>
<evidence type="ECO:0000256" key="3">
    <source>
        <dbReference type="ARBA" id="ARBA00004630"/>
    </source>
</evidence>
<protein>
    <recommendedName>
        <fullName evidence="10">LITAF domain-containing protein</fullName>
    </recommendedName>
</protein>
<dbReference type="InterPro" id="IPR006629">
    <property type="entry name" value="LITAF"/>
</dbReference>
<evidence type="ECO:0000256" key="4">
    <source>
        <dbReference type="ARBA" id="ARBA00005975"/>
    </source>
</evidence>
<evidence type="ECO:0000256" key="2">
    <source>
        <dbReference type="ARBA" id="ARBA00004481"/>
    </source>
</evidence>
<reference evidence="11 12" key="1">
    <citation type="submission" date="2015-09" db="EMBL/GenBank/DDBJ databases">
        <title>Draft genome of the scarab beetle Oryctes borbonicus.</title>
        <authorList>
            <person name="Meyer J.M."/>
            <person name="Markov G.V."/>
            <person name="Baskaran P."/>
            <person name="Herrmann M."/>
            <person name="Sommer R.J."/>
            <person name="Roedelsperger C."/>
        </authorList>
    </citation>
    <scope>NUCLEOTIDE SEQUENCE [LARGE SCALE GENOMIC DNA]</scope>
    <source>
        <strain evidence="11">OB123</strain>
        <tissue evidence="11">Whole animal</tissue>
    </source>
</reference>
<keyword evidence="7 9" id="KW-0472">Membrane</keyword>
<organism evidence="11 12">
    <name type="scientific">Oryctes borbonicus</name>
    <dbReference type="NCBI Taxonomy" id="1629725"/>
    <lineage>
        <taxon>Eukaryota</taxon>
        <taxon>Metazoa</taxon>
        <taxon>Ecdysozoa</taxon>
        <taxon>Arthropoda</taxon>
        <taxon>Hexapoda</taxon>
        <taxon>Insecta</taxon>
        <taxon>Pterygota</taxon>
        <taxon>Neoptera</taxon>
        <taxon>Endopterygota</taxon>
        <taxon>Coleoptera</taxon>
        <taxon>Polyphaga</taxon>
        <taxon>Scarabaeiformia</taxon>
        <taxon>Scarabaeidae</taxon>
        <taxon>Dynastinae</taxon>
        <taxon>Oryctes</taxon>
    </lineage>
</organism>
<feature type="compositionally biased region" description="Pro residues" evidence="8">
    <location>
        <begin position="12"/>
        <end position="24"/>
    </location>
</feature>
<dbReference type="GO" id="GO:0008270">
    <property type="term" value="F:zinc ion binding"/>
    <property type="evidence" value="ECO:0007669"/>
    <property type="project" value="TreeGrafter"/>
</dbReference>
<evidence type="ECO:0000256" key="5">
    <source>
        <dbReference type="ARBA" id="ARBA00022723"/>
    </source>
</evidence>
<evidence type="ECO:0000256" key="1">
    <source>
        <dbReference type="ARBA" id="ARBA00004414"/>
    </source>
</evidence>
<evidence type="ECO:0000259" key="10">
    <source>
        <dbReference type="PROSITE" id="PS51837"/>
    </source>
</evidence>
<gene>
    <name evidence="11" type="ORF">AMK59_3187</name>
</gene>
<name>A0A0T6B6I5_9SCAR</name>